<dbReference type="OrthoDB" id="529575at2"/>
<dbReference type="InterPro" id="IPR003615">
    <property type="entry name" value="HNH_nuc"/>
</dbReference>
<dbReference type="AlphaFoldDB" id="A0A2P6M7E8"/>
<organism evidence="2 3">
    <name type="scientific">Arenimonas caeni</name>
    <dbReference type="NCBI Taxonomy" id="2058085"/>
    <lineage>
        <taxon>Bacteria</taxon>
        <taxon>Pseudomonadati</taxon>
        <taxon>Pseudomonadota</taxon>
        <taxon>Gammaproteobacteria</taxon>
        <taxon>Lysobacterales</taxon>
        <taxon>Lysobacteraceae</taxon>
        <taxon>Arenimonas</taxon>
    </lineage>
</organism>
<dbReference type="Proteomes" id="UP000241736">
    <property type="component" value="Unassembled WGS sequence"/>
</dbReference>
<sequence>MRYWWVNQNQTYAHEVGGNYLWSPKVNANGNRNPFYEFMREVAPGDVVFSFCDTRIRAIGIARSHAYEAPKPLEFQNAGAYWNKVGWRVDVGFVELMVQPRPADHMELIGKVLPEKYAPLQFNGKGLQGVYLTEVTEAFANVLLGLMDQAARNLVRASFQQDAAGLRADAVGLVEWEAHQIAEVQNNKSIPETDRLAVILARRGQGKFKENVLKREHRCRITLVDRIEHLRASHCKPWRDASNSERLDGENGLLLTPSMDHLFDRGFISFKDNGDVLVSPVAHKPSLGKMGLATDTKINVGSFTSMQKKYLEFHRNFVFLESRNRN</sequence>
<proteinExistence type="predicted"/>
<keyword evidence="2" id="KW-0378">Hydrolase</keyword>
<reference evidence="2 3" key="1">
    <citation type="submission" date="2018-03" db="EMBL/GenBank/DDBJ databases">
        <title>Arenimonas caeni sp. nov., isolated from activated sludge.</title>
        <authorList>
            <person name="Liu H."/>
        </authorList>
    </citation>
    <scope>NUCLEOTIDE SEQUENCE [LARGE SCALE GENOMIC DNA]</scope>
    <source>
        <strain evidence="3">z29</strain>
    </source>
</reference>
<evidence type="ECO:0000313" key="2">
    <source>
        <dbReference type="EMBL" id="PRH81908.1"/>
    </source>
</evidence>
<keyword evidence="2" id="KW-0540">Nuclease</keyword>
<feature type="domain" description="HNH nuclease" evidence="1">
    <location>
        <begin position="219"/>
        <end position="271"/>
    </location>
</feature>
<accession>A0A2P6M7E8</accession>
<dbReference type="Pfam" id="PF13391">
    <property type="entry name" value="HNH_2"/>
    <property type="match status" value="1"/>
</dbReference>
<dbReference type="GO" id="GO:0004519">
    <property type="term" value="F:endonuclease activity"/>
    <property type="evidence" value="ECO:0007669"/>
    <property type="project" value="UniProtKB-KW"/>
</dbReference>
<keyword evidence="3" id="KW-1185">Reference proteome</keyword>
<protein>
    <submittedName>
        <fullName evidence="2">HNH endonuclease</fullName>
    </submittedName>
</protein>
<evidence type="ECO:0000259" key="1">
    <source>
        <dbReference type="Pfam" id="PF13391"/>
    </source>
</evidence>
<comment type="caution">
    <text evidence="2">The sequence shown here is derived from an EMBL/GenBank/DDBJ whole genome shotgun (WGS) entry which is preliminary data.</text>
</comment>
<evidence type="ECO:0000313" key="3">
    <source>
        <dbReference type="Proteomes" id="UP000241736"/>
    </source>
</evidence>
<dbReference type="RefSeq" id="WP_106990874.1">
    <property type="nucleotide sequence ID" value="NZ_KZ679093.1"/>
</dbReference>
<name>A0A2P6M7E8_9GAMM</name>
<keyword evidence="2" id="KW-0255">Endonuclease</keyword>
<gene>
    <name evidence="2" type="ORF">C6N40_09945</name>
</gene>
<dbReference type="EMBL" id="PVLF01000015">
    <property type="protein sequence ID" value="PRH81908.1"/>
    <property type="molecule type" value="Genomic_DNA"/>
</dbReference>